<sequence length="61" mass="6464">MCVSVTTCTLSPDHCSGQRQGQTTTGQCPTADNLTHRWLDSFTARLAVGFTLAQAAAIHGE</sequence>
<keyword evidence="2" id="KW-1185">Reference proteome</keyword>
<evidence type="ECO:0000313" key="1">
    <source>
        <dbReference type="EMBL" id="PVD37305.1"/>
    </source>
</evidence>
<dbReference type="Proteomes" id="UP000245119">
    <property type="component" value="Linkage Group LG2"/>
</dbReference>
<reference evidence="1 2" key="1">
    <citation type="submission" date="2018-04" db="EMBL/GenBank/DDBJ databases">
        <title>The genome of golden apple snail Pomacea canaliculata provides insight into stress tolerance and invasive adaptation.</title>
        <authorList>
            <person name="Liu C."/>
            <person name="Liu B."/>
            <person name="Ren Y."/>
            <person name="Zhang Y."/>
            <person name="Wang H."/>
            <person name="Li S."/>
            <person name="Jiang F."/>
            <person name="Yin L."/>
            <person name="Zhang G."/>
            <person name="Qian W."/>
            <person name="Fan W."/>
        </authorList>
    </citation>
    <scope>NUCLEOTIDE SEQUENCE [LARGE SCALE GENOMIC DNA]</scope>
    <source>
        <strain evidence="1">SZHN2017</strain>
        <tissue evidence="1">Muscle</tissue>
    </source>
</reference>
<name>A0A2T7PV54_POMCA</name>
<accession>A0A2T7PV54</accession>
<dbReference type="AlphaFoldDB" id="A0A2T7PV54"/>
<dbReference type="EMBL" id="PZQS01000002">
    <property type="protein sequence ID" value="PVD37305.1"/>
    <property type="molecule type" value="Genomic_DNA"/>
</dbReference>
<gene>
    <name evidence="1" type="ORF">C0Q70_04304</name>
</gene>
<organism evidence="1 2">
    <name type="scientific">Pomacea canaliculata</name>
    <name type="common">Golden apple snail</name>
    <dbReference type="NCBI Taxonomy" id="400727"/>
    <lineage>
        <taxon>Eukaryota</taxon>
        <taxon>Metazoa</taxon>
        <taxon>Spiralia</taxon>
        <taxon>Lophotrochozoa</taxon>
        <taxon>Mollusca</taxon>
        <taxon>Gastropoda</taxon>
        <taxon>Caenogastropoda</taxon>
        <taxon>Architaenioglossa</taxon>
        <taxon>Ampullarioidea</taxon>
        <taxon>Ampullariidae</taxon>
        <taxon>Pomacea</taxon>
    </lineage>
</organism>
<protein>
    <submittedName>
        <fullName evidence="1">Uncharacterized protein</fullName>
    </submittedName>
</protein>
<comment type="caution">
    <text evidence="1">The sequence shown here is derived from an EMBL/GenBank/DDBJ whole genome shotgun (WGS) entry which is preliminary data.</text>
</comment>
<proteinExistence type="predicted"/>
<evidence type="ECO:0000313" key="2">
    <source>
        <dbReference type="Proteomes" id="UP000245119"/>
    </source>
</evidence>